<reference evidence="1 2" key="1">
    <citation type="submission" date="2020-05" db="EMBL/GenBank/DDBJ databases">
        <title>Description of Pedobacter foliorum sp. nov.</title>
        <authorList>
            <person name="Qi S."/>
            <person name="Carlier A."/>
            <person name="Cnockaert M."/>
            <person name="Vandamme P."/>
        </authorList>
    </citation>
    <scope>NUCLEOTIDE SEQUENCE [LARGE SCALE GENOMIC DNA]</scope>
    <source>
        <strain evidence="1 2">LMG 31300</strain>
    </source>
</reference>
<comment type="caution">
    <text evidence="1">The sequence shown here is derived from an EMBL/GenBank/DDBJ whole genome shotgun (WGS) entry which is preliminary data.</text>
</comment>
<dbReference type="RefSeq" id="WP_173270826.1">
    <property type="nucleotide sequence ID" value="NZ_JABMKV010000002.1"/>
</dbReference>
<organism evidence="1 2">
    <name type="scientific">Pedobacter boryungensis</name>
    <dbReference type="NCBI Taxonomy" id="869962"/>
    <lineage>
        <taxon>Bacteria</taxon>
        <taxon>Pseudomonadati</taxon>
        <taxon>Bacteroidota</taxon>
        <taxon>Sphingobacteriia</taxon>
        <taxon>Sphingobacteriales</taxon>
        <taxon>Sphingobacteriaceae</taxon>
        <taxon>Pedobacter</taxon>
    </lineage>
</organism>
<evidence type="ECO:0000313" key="1">
    <source>
        <dbReference type="EMBL" id="NQX31550.1"/>
    </source>
</evidence>
<gene>
    <name evidence="1" type="ORF">HQN85_07430</name>
</gene>
<dbReference type="EMBL" id="JABMKV010000002">
    <property type="protein sequence ID" value="NQX31550.1"/>
    <property type="molecule type" value="Genomic_DNA"/>
</dbReference>
<dbReference type="Proteomes" id="UP000762110">
    <property type="component" value="Unassembled WGS sequence"/>
</dbReference>
<sequence length="89" mass="10425">MQQPFDLEVANINYAIFPEGNDTYVVFKEGKEYAQIQKDDAEQWIKFDKETALPLFEYDEEINQIGKLISAYLLNPEQEEEGEELEDSE</sequence>
<keyword evidence="2" id="KW-1185">Reference proteome</keyword>
<proteinExistence type="predicted"/>
<protein>
    <submittedName>
        <fullName evidence="1">Uncharacterized protein</fullName>
    </submittedName>
</protein>
<name>A0ABX2DBV8_9SPHI</name>
<evidence type="ECO:0000313" key="2">
    <source>
        <dbReference type="Proteomes" id="UP000762110"/>
    </source>
</evidence>
<accession>A0ABX2DBV8</accession>